<evidence type="ECO:0000313" key="2">
    <source>
        <dbReference type="Proteomes" id="UP000245626"/>
    </source>
</evidence>
<sequence>MILNLFLLRRRLNPCHPLLLTSTTTTYYCHARHVKSTSGEEGVGKGGSREELDER</sequence>
<organism evidence="1 2">
    <name type="scientific">Violaceomyces palustris</name>
    <dbReference type="NCBI Taxonomy" id="1673888"/>
    <lineage>
        <taxon>Eukaryota</taxon>
        <taxon>Fungi</taxon>
        <taxon>Dikarya</taxon>
        <taxon>Basidiomycota</taxon>
        <taxon>Ustilaginomycotina</taxon>
        <taxon>Ustilaginomycetes</taxon>
        <taxon>Violaceomycetales</taxon>
        <taxon>Violaceomycetaceae</taxon>
        <taxon>Violaceomyces</taxon>
    </lineage>
</organism>
<protein>
    <submittedName>
        <fullName evidence="1">Uncharacterized protein</fullName>
    </submittedName>
</protein>
<accession>A0ACD0P7B1</accession>
<dbReference type="Proteomes" id="UP000245626">
    <property type="component" value="Unassembled WGS sequence"/>
</dbReference>
<proteinExistence type="predicted"/>
<keyword evidence="2" id="KW-1185">Reference proteome</keyword>
<evidence type="ECO:0000313" key="1">
    <source>
        <dbReference type="EMBL" id="PWN53892.1"/>
    </source>
</evidence>
<dbReference type="EMBL" id="KZ819705">
    <property type="protein sequence ID" value="PWN53892.1"/>
    <property type="molecule type" value="Genomic_DNA"/>
</dbReference>
<reference evidence="1 2" key="1">
    <citation type="journal article" date="2018" name="Mol. Biol. Evol.">
        <title>Broad Genomic Sampling Reveals a Smut Pathogenic Ancestry of the Fungal Clade Ustilaginomycotina.</title>
        <authorList>
            <person name="Kijpornyongpan T."/>
            <person name="Mondo S.J."/>
            <person name="Barry K."/>
            <person name="Sandor L."/>
            <person name="Lee J."/>
            <person name="Lipzen A."/>
            <person name="Pangilinan J."/>
            <person name="LaButti K."/>
            <person name="Hainaut M."/>
            <person name="Henrissat B."/>
            <person name="Grigoriev I.V."/>
            <person name="Spatafora J.W."/>
            <person name="Aime M.C."/>
        </authorList>
    </citation>
    <scope>NUCLEOTIDE SEQUENCE [LARGE SCALE GENOMIC DNA]</scope>
    <source>
        <strain evidence="1 2">SA 807</strain>
    </source>
</reference>
<name>A0ACD0P7B1_9BASI</name>
<gene>
    <name evidence="1" type="ORF">IE53DRAFT_383584</name>
</gene>